<protein>
    <submittedName>
        <fullName evidence="1">Uncharacterized protein</fullName>
    </submittedName>
</protein>
<sequence length="237" mass="26746">MAGSARQKIDPQIRDMFDLEVDKPDHDRILTTLFGDDGTLLRLLEELHGLEKLSPFTTESEFNVFSDQGLFKVISYDAAVEKTGITPTWERASPVRMSSKQLEVPMLWASERSSRIIGFCDIGISYQLVKWPELYATTRGEYSWRRNVVQRHALIEVKGAWPTVGNLVRQLNLYRHSRPVELTGHCQLLLVGPDASMNEIACQHQYRLATFDASGKTFTLQAGDSAPARTLTTEGVF</sequence>
<accession>A0A1T1AWW9</accession>
<gene>
    <name evidence="1" type="ORF">RF819_18715</name>
</gene>
<keyword evidence="2" id="KW-1185">Reference proteome</keyword>
<organism evidence="1 2">
    <name type="scientific">Rhodoferax fermentans</name>
    <dbReference type="NCBI Taxonomy" id="28066"/>
    <lineage>
        <taxon>Bacteria</taxon>
        <taxon>Pseudomonadati</taxon>
        <taxon>Pseudomonadota</taxon>
        <taxon>Betaproteobacteria</taxon>
        <taxon>Burkholderiales</taxon>
        <taxon>Comamonadaceae</taxon>
        <taxon>Rhodoferax</taxon>
    </lineage>
</organism>
<reference evidence="1 2" key="1">
    <citation type="submission" date="2017-01" db="EMBL/GenBank/DDBJ databases">
        <title>Genome sequencing of Rhodoferax fermentans JCM 7819.</title>
        <authorList>
            <person name="Kim Y.J."/>
            <person name="Farh M.E.-A."/>
            <person name="Yang D.-C."/>
        </authorList>
    </citation>
    <scope>NUCLEOTIDE SEQUENCE [LARGE SCALE GENOMIC DNA]</scope>
    <source>
        <strain evidence="1 2">JCM 7819</strain>
    </source>
</reference>
<dbReference type="AlphaFoldDB" id="A0A1T1AWW9"/>
<dbReference type="RefSeq" id="WP_078366340.1">
    <property type="nucleotide sequence ID" value="NZ_MTJN01000002.1"/>
</dbReference>
<name>A0A1T1AWW9_RHOFE</name>
<comment type="caution">
    <text evidence="1">The sequence shown here is derived from an EMBL/GenBank/DDBJ whole genome shotgun (WGS) entry which is preliminary data.</text>
</comment>
<proteinExistence type="predicted"/>
<dbReference type="Proteomes" id="UP000190750">
    <property type="component" value="Unassembled WGS sequence"/>
</dbReference>
<dbReference type="STRING" id="28066.RF819_18715"/>
<evidence type="ECO:0000313" key="2">
    <source>
        <dbReference type="Proteomes" id="UP000190750"/>
    </source>
</evidence>
<evidence type="ECO:0000313" key="1">
    <source>
        <dbReference type="EMBL" id="OOV08458.1"/>
    </source>
</evidence>
<dbReference type="EMBL" id="MTJN01000002">
    <property type="protein sequence ID" value="OOV08458.1"/>
    <property type="molecule type" value="Genomic_DNA"/>
</dbReference>
<dbReference type="OrthoDB" id="982144at2"/>